<dbReference type="InterPro" id="IPR044005">
    <property type="entry name" value="DZR_2"/>
</dbReference>
<accession>A0A5C0UFU7</accession>
<evidence type="ECO:0000259" key="2">
    <source>
        <dbReference type="Pfam" id="PF00156"/>
    </source>
</evidence>
<sequence>MINLKSIVDIINPKYCYSCSNEVQEDGLCNSCWKEITFIHNPSCIRCSNPFPHEISEFALCASCINKEFNLDKIKSAMKYDSFSKKIIMLYKNHNATYMAKFFAKILVSCGKPLLDRTDIIVTVPIHFWKMVWRGYNQTSLIAKHVSDISNKTFLKTGILKTKFTQSQSNYNQLQRQKNIKDTFEVNGIHKQEIKGKNILIIDDMITTGATMEECARILKLSGAKKIFGLTIAKSVHKSM</sequence>
<organism evidence="4 5">
    <name type="scientific">Candidatus Nesciobacter abundans</name>
    <dbReference type="NCBI Taxonomy" id="2601668"/>
    <lineage>
        <taxon>Bacteria</taxon>
        <taxon>Pseudomonadati</taxon>
        <taxon>Pseudomonadota</taxon>
        <taxon>Alphaproteobacteria</taxon>
        <taxon>Holosporales</taxon>
        <taxon>Holosporaceae</taxon>
        <taxon>Candidatus Nesciobacter</taxon>
    </lineage>
</organism>
<name>A0A5C0UFU7_9PROT</name>
<dbReference type="OrthoDB" id="9779910at2"/>
<evidence type="ECO:0000256" key="1">
    <source>
        <dbReference type="ARBA" id="ARBA00008007"/>
    </source>
</evidence>
<dbReference type="EMBL" id="CP043314">
    <property type="protein sequence ID" value="QEK38928.1"/>
    <property type="molecule type" value="Genomic_DNA"/>
</dbReference>
<dbReference type="InterPro" id="IPR051910">
    <property type="entry name" value="ComF/GntX_DNA_util-trans"/>
</dbReference>
<dbReference type="CDD" id="cd06223">
    <property type="entry name" value="PRTases_typeI"/>
    <property type="match status" value="1"/>
</dbReference>
<dbReference type="SUPFAM" id="SSF53271">
    <property type="entry name" value="PRTase-like"/>
    <property type="match status" value="1"/>
</dbReference>
<feature type="domain" description="Double zinc ribbon" evidence="3">
    <location>
        <begin position="7"/>
        <end position="64"/>
    </location>
</feature>
<keyword evidence="5" id="KW-1185">Reference proteome</keyword>
<dbReference type="Pfam" id="PF00156">
    <property type="entry name" value="Pribosyltran"/>
    <property type="match status" value="1"/>
</dbReference>
<evidence type="ECO:0000313" key="4">
    <source>
        <dbReference type="EMBL" id="QEK38928.1"/>
    </source>
</evidence>
<dbReference type="Gene3D" id="3.40.50.2020">
    <property type="match status" value="1"/>
</dbReference>
<dbReference type="AlphaFoldDB" id="A0A5C0UFU7"/>
<dbReference type="Pfam" id="PF18912">
    <property type="entry name" value="DZR_2"/>
    <property type="match status" value="1"/>
</dbReference>
<proteinExistence type="inferred from homology"/>
<dbReference type="InterPro" id="IPR029057">
    <property type="entry name" value="PRTase-like"/>
</dbReference>
<evidence type="ECO:0000259" key="3">
    <source>
        <dbReference type="Pfam" id="PF18912"/>
    </source>
</evidence>
<reference evidence="4 5" key="1">
    <citation type="submission" date="2019-08" db="EMBL/GenBank/DDBJ databases">
        <title>Highly reduced genomes of protist endosymbionts show evolutionary convergence.</title>
        <authorList>
            <person name="George E."/>
            <person name="Husnik F."/>
            <person name="Tashyreva D."/>
            <person name="Prokopchuk G."/>
            <person name="Horak A."/>
            <person name="Kwong W.K."/>
            <person name="Lukes J."/>
            <person name="Keeling P.J."/>
        </authorList>
    </citation>
    <scope>NUCLEOTIDE SEQUENCE [LARGE SCALE GENOMIC DNA]</scope>
    <source>
        <strain evidence="4">1604HC</strain>
    </source>
</reference>
<dbReference type="PANTHER" id="PTHR47505">
    <property type="entry name" value="DNA UTILIZATION PROTEIN YHGH"/>
    <property type="match status" value="1"/>
</dbReference>
<dbReference type="KEGG" id="nabu:FZC36_00545"/>
<gene>
    <name evidence="4" type="ORF">FZC36_00545</name>
</gene>
<comment type="similarity">
    <text evidence="1">Belongs to the ComF/GntX family.</text>
</comment>
<dbReference type="RefSeq" id="WP_148972051.1">
    <property type="nucleotide sequence ID" value="NZ_CP043314.1"/>
</dbReference>
<dbReference type="PANTHER" id="PTHR47505:SF1">
    <property type="entry name" value="DNA UTILIZATION PROTEIN YHGH"/>
    <property type="match status" value="1"/>
</dbReference>
<feature type="domain" description="Phosphoribosyltransferase" evidence="2">
    <location>
        <begin position="168"/>
        <end position="227"/>
    </location>
</feature>
<dbReference type="Proteomes" id="UP000324924">
    <property type="component" value="Chromosome"/>
</dbReference>
<evidence type="ECO:0000313" key="5">
    <source>
        <dbReference type="Proteomes" id="UP000324924"/>
    </source>
</evidence>
<protein>
    <submittedName>
        <fullName evidence="4">ComF family protein</fullName>
    </submittedName>
</protein>
<dbReference type="InterPro" id="IPR000836">
    <property type="entry name" value="PRTase_dom"/>
</dbReference>